<evidence type="ECO:0000256" key="5">
    <source>
        <dbReference type="ARBA" id="ARBA00023136"/>
    </source>
</evidence>
<keyword evidence="3" id="KW-0812">Transmembrane</keyword>
<comment type="subcellular location">
    <subcellularLocation>
        <location evidence="1">Membrane</location>
        <topology evidence="1">Multi-pass membrane protein</topology>
    </subcellularLocation>
</comment>
<evidence type="ECO:0000256" key="4">
    <source>
        <dbReference type="ARBA" id="ARBA00022989"/>
    </source>
</evidence>
<reference evidence="8" key="1">
    <citation type="submission" date="2023-08" db="EMBL/GenBank/DDBJ databases">
        <authorList>
            <person name="Audoor S."/>
            <person name="Bilcke G."/>
        </authorList>
    </citation>
    <scope>NUCLEOTIDE SEQUENCE</scope>
</reference>
<evidence type="ECO:0000256" key="2">
    <source>
        <dbReference type="ARBA" id="ARBA00006824"/>
    </source>
</evidence>
<protein>
    <recommendedName>
        <fullName evidence="10">Peroxisomal membrane protein MPV17</fullName>
    </recommendedName>
</protein>
<organism evidence="8 9">
    <name type="scientific">Cylindrotheca closterium</name>
    <dbReference type="NCBI Taxonomy" id="2856"/>
    <lineage>
        <taxon>Eukaryota</taxon>
        <taxon>Sar</taxon>
        <taxon>Stramenopiles</taxon>
        <taxon>Ochrophyta</taxon>
        <taxon>Bacillariophyta</taxon>
        <taxon>Bacillariophyceae</taxon>
        <taxon>Bacillariophycidae</taxon>
        <taxon>Bacillariales</taxon>
        <taxon>Bacillariaceae</taxon>
        <taxon>Cylindrotheca</taxon>
    </lineage>
</organism>
<dbReference type="InterPro" id="IPR007248">
    <property type="entry name" value="Mpv17_PMP22"/>
</dbReference>
<evidence type="ECO:0000313" key="9">
    <source>
        <dbReference type="Proteomes" id="UP001295423"/>
    </source>
</evidence>
<sequence>MMMIKSLQHLFLAISSLLLLLSANALVPNDCLSCRGSNTAAAAAATAFRARSPFTSLPSWKQPQTRSLSKHSSLVVLLSATAVDDSLVESKQKTQPPSLPPNDDNDGELDLSSRIINFVFLALAFGYAAYTILNIDNGMTRGWTTGEIAMRIPLDNWGAYEDYLANKPIFTKTLINVIIYLLGDWLSQTAFQGKNVLDFDISRTLRNGFIGLCFGPLVHEYYQFSDTILPPENGFVTRLEKIFMDQTIYLTVKCSIYISAVGLLGGDDLATVKQTVQDKIGGVVVTAWKFWPLVHCITYGLIPARHRILWVNSVDLVWNAILASKAQKTDEDEDGSEEGGEGEASSLVLDAVAVEIENDEQEPAQAHNSLKGAGDEVPSLILENNNKLSLVEEESSSEHNTVAAEVMELNGTMVSGSNSTEKGVLVAP</sequence>
<evidence type="ECO:0000256" key="3">
    <source>
        <dbReference type="ARBA" id="ARBA00022692"/>
    </source>
</evidence>
<feature type="region of interest" description="Disordered" evidence="6">
    <location>
        <begin position="87"/>
        <end position="106"/>
    </location>
</feature>
<dbReference type="Proteomes" id="UP001295423">
    <property type="component" value="Unassembled WGS sequence"/>
</dbReference>
<keyword evidence="9" id="KW-1185">Reference proteome</keyword>
<feature type="signal peptide" evidence="7">
    <location>
        <begin position="1"/>
        <end position="25"/>
    </location>
</feature>
<keyword evidence="5" id="KW-0472">Membrane</keyword>
<dbReference type="PANTHER" id="PTHR11266:SF121">
    <property type="entry name" value="OS09G0315000 PROTEIN"/>
    <property type="match status" value="1"/>
</dbReference>
<keyword evidence="7" id="KW-0732">Signal</keyword>
<accession>A0AAD2CPT8</accession>
<dbReference type="GO" id="GO:0016020">
    <property type="term" value="C:membrane"/>
    <property type="evidence" value="ECO:0007669"/>
    <property type="project" value="UniProtKB-SubCell"/>
</dbReference>
<dbReference type="EMBL" id="CAKOGP040000890">
    <property type="protein sequence ID" value="CAJ1940066.1"/>
    <property type="molecule type" value="Genomic_DNA"/>
</dbReference>
<dbReference type="AlphaFoldDB" id="A0AAD2CPT8"/>
<evidence type="ECO:0000256" key="1">
    <source>
        <dbReference type="ARBA" id="ARBA00004141"/>
    </source>
</evidence>
<evidence type="ECO:0000256" key="7">
    <source>
        <dbReference type="SAM" id="SignalP"/>
    </source>
</evidence>
<keyword evidence="4" id="KW-1133">Transmembrane helix</keyword>
<dbReference type="Pfam" id="PF04117">
    <property type="entry name" value="Mpv17_PMP22"/>
    <property type="match status" value="1"/>
</dbReference>
<feature type="chain" id="PRO_5042169320" description="Peroxisomal membrane protein MPV17" evidence="7">
    <location>
        <begin position="26"/>
        <end position="428"/>
    </location>
</feature>
<dbReference type="GO" id="GO:0005737">
    <property type="term" value="C:cytoplasm"/>
    <property type="evidence" value="ECO:0007669"/>
    <property type="project" value="TreeGrafter"/>
</dbReference>
<proteinExistence type="inferred from homology"/>
<gene>
    <name evidence="8" type="ORF">CYCCA115_LOCUS6854</name>
</gene>
<dbReference type="PANTHER" id="PTHR11266">
    <property type="entry name" value="PEROXISOMAL MEMBRANE PROTEIN 2, PXMP2 MPV17"/>
    <property type="match status" value="1"/>
</dbReference>
<evidence type="ECO:0000256" key="6">
    <source>
        <dbReference type="SAM" id="MobiDB-lite"/>
    </source>
</evidence>
<comment type="caution">
    <text evidence="8">The sequence shown here is derived from an EMBL/GenBank/DDBJ whole genome shotgun (WGS) entry which is preliminary data.</text>
</comment>
<evidence type="ECO:0008006" key="10">
    <source>
        <dbReference type="Google" id="ProtNLM"/>
    </source>
</evidence>
<evidence type="ECO:0000313" key="8">
    <source>
        <dbReference type="EMBL" id="CAJ1940066.1"/>
    </source>
</evidence>
<comment type="similarity">
    <text evidence="2">Belongs to the peroxisomal membrane protein PXMP2/4 family.</text>
</comment>
<name>A0AAD2CPT8_9STRA</name>